<dbReference type="GO" id="GO:0016020">
    <property type="term" value="C:membrane"/>
    <property type="evidence" value="ECO:0007669"/>
    <property type="project" value="InterPro"/>
</dbReference>
<dbReference type="AlphaFoldDB" id="A0A4Q2UMS5"/>
<feature type="domain" description="Signal transduction histidine kinase internal region" evidence="2">
    <location>
        <begin position="177"/>
        <end position="254"/>
    </location>
</feature>
<reference evidence="3 4" key="1">
    <citation type="submission" date="2019-01" db="EMBL/GenBank/DDBJ databases">
        <title>Spirosoma flava sp. nov., a propanil-degrading bacterium isolated from herbicide-contaminated soil.</title>
        <authorList>
            <person name="Zhang L."/>
            <person name="Jiang J.-D."/>
        </authorList>
    </citation>
    <scope>NUCLEOTIDE SEQUENCE [LARGE SCALE GENOMIC DNA]</scope>
    <source>
        <strain evidence="3 4">TY50</strain>
    </source>
</reference>
<evidence type="ECO:0000256" key="1">
    <source>
        <dbReference type="SAM" id="Phobius"/>
    </source>
</evidence>
<dbReference type="RefSeq" id="WP_129599584.1">
    <property type="nucleotide sequence ID" value="NZ_SBLB01000001.1"/>
</dbReference>
<keyword evidence="1" id="KW-0472">Membrane</keyword>
<sequence length="369" mass="42491">MKPLSLSLRLPLPSVVKRFVVNREVRLLLIHLLIWVTVSLVQYYLMIRFVPAGKAPAGTAVIYQYASQPFVYLQITLLMNLIFVICVHGCYWFYRWVFDRDRRWSAPVFFGFAVALFIGFAFLMGIYAGIFERHIDQAMVVSSVSFSWVYALVFTFVRAYRQQKRDQQRLIQQKTQAELAALKAQVNPHFLFNTLNNLYGTALTGDSDRTAVGIEHLSGVMRHMVEESKRDRTPIGKEIKFLEDTIELHQMRIPRLDTIRIQSIMRWDGLQAEIAPLLLVSFIENAFKYGISMSQPCFVDIRLTVEQGQLSFRCRNSIIPTNRLGASTGTGIDNVQQRLALLYPKRHTLTIQEENDVFDVTLTIVLQNS</sequence>
<dbReference type="Proteomes" id="UP000290407">
    <property type="component" value="Unassembled WGS sequence"/>
</dbReference>
<dbReference type="InterPro" id="IPR050640">
    <property type="entry name" value="Bact_2-comp_sensor_kinase"/>
</dbReference>
<feature type="transmembrane region" description="Helical" evidence="1">
    <location>
        <begin position="106"/>
        <end position="131"/>
    </location>
</feature>
<keyword evidence="3" id="KW-0808">Transferase</keyword>
<dbReference type="EMBL" id="SBLB01000001">
    <property type="protein sequence ID" value="RYC70943.1"/>
    <property type="molecule type" value="Genomic_DNA"/>
</dbReference>
<proteinExistence type="predicted"/>
<name>A0A4Q2UMS5_9BACT</name>
<keyword evidence="1" id="KW-0812">Transmembrane</keyword>
<accession>A0A4Q2UMS5</accession>
<feature type="transmembrane region" description="Helical" evidence="1">
    <location>
        <begin position="27"/>
        <end position="50"/>
    </location>
</feature>
<evidence type="ECO:0000259" key="2">
    <source>
        <dbReference type="Pfam" id="PF06580"/>
    </source>
</evidence>
<evidence type="ECO:0000313" key="3">
    <source>
        <dbReference type="EMBL" id="RYC70943.1"/>
    </source>
</evidence>
<organism evidence="3 4">
    <name type="scientific">Spirosoma sordidisoli</name>
    <dbReference type="NCBI Taxonomy" id="2502893"/>
    <lineage>
        <taxon>Bacteria</taxon>
        <taxon>Pseudomonadati</taxon>
        <taxon>Bacteroidota</taxon>
        <taxon>Cytophagia</taxon>
        <taxon>Cytophagales</taxon>
        <taxon>Cytophagaceae</taxon>
        <taxon>Spirosoma</taxon>
    </lineage>
</organism>
<keyword evidence="3" id="KW-0418">Kinase</keyword>
<keyword evidence="1" id="KW-1133">Transmembrane helix</keyword>
<keyword evidence="4" id="KW-1185">Reference proteome</keyword>
<dbReference type="GO" id="GO:0000155">
    <property type="term" value="F:phosphorelay sensor kinase activity"/>
    <property type="evidence" value="ECO:0007669"/>
    <property type="project" value="InterPro"/>
</dbReference>
<dbReference type="PANTHER" id="PTHR34220:SF7">
    <property type="entry name" value="SENSOR HISTIDINE KINASE YPDA"/>
    <property type="match status" value="1"/>
</dbReference>
<gene>
    <name evidence="3" type="ORF">EQG79_01980</name>
</gene>
<comment type="caution">
    <text evidence="3">The sequence shown here is derived from an EMBL/GenBank/DDBJ whole genome shotgun (WGS) entry which is preliminary data.</text>
</comment>
<dbReference type="InterPro" id="IPR036890">
    <property type="entry name" value="HATPase_C_sf"/>
</dbReference>
<dbReference type="Pfam" id="PF06580">
    <property type="entry name" value="His_kinase"/>
    <property type="match status" value="1"/>
</dbReference>
<feature type="transmembrane region" description="Helical" evidence="1">
    <location>
        <begin position="137"/>
        <end position="160"/>
    </location>
</feature>
<feature type="transmembrane region" description="Helical" evidence="1">
    <location>
        <begin position="70"/>
        <end position="94"/>
    </location>
</feature>
<dbReference type="PANTHER" id="PTHR34220">
    <property type="entry name" value="SENSOR HISTIDINE KINASE YPDA"/>
    <property type="match status" value="1"/>
</dbReference>
<dbReference type="InterPro" id="IPR010559">
    <property type="entry name" value="Sig_transdc_His_kin_internal"/>
</dbReference>
<evidence type="ECO:0000313" key="4">
    <source>
        <dbReference type="Proteomes" id="UP000290407"/>
    </source>
</evidence>
<dbReference type="Gene3D" id="3.30.565.10">
    <property type="entry name" value="Histidine kinase-like ATPase, C-terminal domain"/>
    <property type="match status" value="1"/>
</dbReference>
<protein>
    <submittedName>
        <fullName evidence="3">Histidine kinase</fullName>
    </submittedName>
</protein>